<feature type="chain" id="PRO_5043933065" description="non-specific serine/threonine protein kinase" evidence="8">
    <location>
        <begin position="23"/>
        <end position="716"/>
    </location>
</feature>
<evidence type="ECO:0000259" key="10">
    <source>
        <dbReference type="PROSITE" id="PS50927"/>
    </source>
</evidence>
<feature type="domain" description="Apple" evidence="11">
    <location>
        <begin position="619"/>
        <end position="704"/>
    </location>
</feature>
<evidence type="ECO:0000256" key="8">
    <source>
        <dbReference type="SAM" id="SignalP"/>
    </source>
</evidence>
<evidence type="ECO:0000313" key="12">
    <source>
        <dbReference type="EMBL" id="KAG5525257.1"/>
    </source>
</evidence>
<dbReference type="SUPFAM" id="SSF57414">
    <property type="entry name" value="Hairpin loop containing domain-like"/>
    <property type="match status" value="1"/>
</dbReference>
<feature type="signal peptide" evidence="8">
    <location>
        <begin position="1"/>
        <end position="22"/>
    </location>
</feature>
<gene>
    <name evidence="12" type="ORF">RHGRI_031810</name>
</gene>
<dbReference type="PANTHER" id="PTHR32444:SF63">
    <property type="entry name" value="G-TYPE LECTIN S-RECEPTOR-LIKE SERINE_THREONINE-PROTEIN KINASE RKS1"/>
    <property type="match status" value="1"/>
</dbReference>
<keyword evidence="2 8" id="KW-0732">Signal</keyword>
<protein>
    <recommendedName>
        <fullName evidence="1">non-specific serine/threonine protein kinase</fullName>
        <ecNumber evidence="1">2.7.11.1</ecNumber>
    </recommendedName>
</protein>
<dbReference type="GO" id="GO:0048544">
    <property type="term" value="P:recognition of pollen"/>
    <property type="evidence" value="ECO:0007669"/>
    <property type="project" value="InterPro"/>
</dbReference>
<dbReference type="EC" id="2.7.11.1" evidence="1"/>
<comment type="caution">
    <text evidence="12">The sequence shown here is derived from an EMBL/GenBank/DDBJ whole genome shotgun (WGS) entry which is preliminary data.</text>
</comment>
<evidence type="ECO:0000256" key="6">
    <source>
        <dbReference type="ARBA" id="ARBA00048679"/>
    </source>
</evidence>
<dbReference type="InterPro" id="IPR000858">
    <property type="entry name" value="S_locus_glycoprot_dom"/>
</dbReference>
<name>A0AAV6ICR6_9ERIC</name>
<dbReference type="PROSITE" id="PS50927">
    <property type="entry name" value="BULB_LECTIN"/>
    <property type="match status" value="1"/>
</dbReference>
<dbReference type="PROSITE" id="PS50026">
    <property type="entry name" value="EGF_3"/>
    <property type="match status" value="1"/>
</dbReference>
<dbReference type="AlphaFoldDB" id="A0AAV6ICR6"/>
<evidence type="ECO:0000256" key="7">
    <source>
        <dbReference type="PROSITE-ProRule" id="PRU00076"/>
    </source>
</evidence>
<keyword evidence="7" id="KW-0245">EGF-like domain</keyword>
<dbReference type="InterPro" id="IPR001480">
    <property type="entry name" value="Bulb-type_lectin_dom"/>
</dbReference>
<dbReference type="Gene3D" id="2.90.10.10">
    <property type="entry name" value="Bulb-type lectin domain"/>
    <property type="match status" value="1"/>
</dbReference>
<accession>A0AAV6ICR6</accession>
<proteinExistence type="predicted"/>
<keyword evidence="3" id="KW-1015">Disulfide bond</keyword>
<comment type="catalytic activity">
    <reaction evidence="6">
        <text>L-seryl-[protein] + ATP = O-phospho-L-seryl-[protein] + ADP + H(+)</text>
        <dbReference type="Rhea" id="RHEA:17989"/>
        <dbReference type="Rhea" id="RHEA-COMP:9863"/>
        <dbReference type="Rhea" id="RHEA-COMP:11604"/>
        <dbReference type="ChEBI" id="CHEBI:15378"/>
        <dbReference type="ChEBI" id="CHEBI:29999"/>
        <dbReference type="ChEBI" id="CHEBI:30616"/>
        <dbReference type="ChEBI" id="CHEBI:83421"/>
        <dbReference type="ChEBI" id="CHEBI:456216"/>
        <dbReference type="EC" id="2.7.11.1"/>
    </reaction>
</comment>
<evidence type="ECO:0000256" key="4">
    <source>
        <dbReference type="ARBA" id="ARBA00023180"/>
    </source>
</evidence>
<dbReference type="InterPro" id="IPR036426">
    <property type="entry name" value="Bulb-type_lectin_dom_sf"/>
</dbReference>
<dbReference type="InterPro" id="IPR000742">
    <property type="entry name" value="EGF"/>
</dbReference>
<dbReference type="SMART" id="SM00473">
    <property type="entry name" value="PAN_AP"/>
    <property type="match status" value="2"/>
</dbReference>
<dbReference type="PROSITE" id="PS50948">
    <property type="entry name" value="PAN"/>
    <property type="match status" value="2"/>
</dbReference>
<keyword evidence="4" id="KW-0325">Glycoprotein</keyword>
<dbReference type="CDD" id="cd01098">
    <property type="entry name" value="PAN_AP_plant"/>
    <property type="match status" value="2"/>
</dbReference>
<dbReference type="CDD" id="cd00028">
    <property type="entry name" value="B_lectin"/>
    <property type="match status" value="1"/>
</dbReference>
<evidence type="ECO:0000256" key="2">
    <source>
        <dbReference type="ARBA" id="ARBA00022729"/>
    </source>
</evidence>
<keyword evidence="13" id="KW-1185">Reference proteome</keyword>
<dbReference type="Pfam" id="PF08276">
    <property type="entry name" value="PAN_2"/>
    <property type="match status" value="2"/>
</dbReference>
<dbReference type="PANTHER" id="PTHR32444">
    <property type="entry name" value="BULB-TYPE LECTIN DOMAIN-CONTAINING PROTEIN"/>
    <property type="match status" value="1"/>
</dbReference>
<evidence type="ECO:0000259" key="11">
    <source>
        <dbReference type="PROSITE" id="PS50948"/>
    </source>
</evidence>
<feature type="domain" description="Bulb-type lectin" evidence="10">
    <location>
        <begin position="23"/>
        <end position="143"/>
    </location>
</feature>
<dbReference type="Pfam" id="PF00954">
    <property type="entry name" value="S_locus_glycop"/>
    <property type="match status" value="1"/>
</dbReference>
<dbReference type="SUPFAM" id="SSF51110">
    <property type="entry name" value="alpha-D-mannose-specific plant lectins"/>
    <property type="match status" value="3"/>
</dbReference>
<dbReference type="FunFam" id="2.90.10.10:FF:000005">
    <property type="entry name" value="G-type lectin S-receptor-like serine/threonine-protein kinase"/>
    <property type="match status" value="1"/>
</dbReference>
<evidence type="ECO:0000256" key="1">
    <source>
        <dbReference type="ARBA" id="ARBA00012513"/>
    </source>
</evidence>
<dbReference type="Proteomes" id="UP000823749">
    <property type="component" value="Chromosome 11"/>
</dbReference>
<reference evidence="12" key="1">
    <citation type="submission" date="2020-08" db="EMBL/GenBank/DDBJ databases">
        <title>Plant Genome Project.</title>
        <authorList>
            <person name="Zhang R.-G."/>
        </authorList>
    </citation>
    <scope>NUCLEOTIDE SEQUENCE</scope>
    <source>
        <strain evidence="12">WSP0</strain>
        <tissue evidence="12">Leaf</tissue>
    </source>
</reference>
<feature type="domain" description="EGF-like" evidence="9">
    <location>
        <begin position="281"/>
        <end position="319"/>
    </location>
</feature>
<evidence type="ECO:0000259" key="9">
    <source>
        <dbReference type="PROSITE" id="PS50026"/>
    </source>
</evidence>
<comment type="caution">
    <text evidence="7">Lacks conserved residue(s) required for the propagation of feature annotation.</text>
</comment>
<dbReference type="SMART" id="SM00108">
    <property type="entry name" value="B_lectin"/>
    <property type="match status" value="1"/>
</dbReference>
<evidence type="ECO:0000256" key="3">
    <source>
        <dbReference type="ARBA" id="ARBA00023157"/>
    </source>
</evidence>
<evidence type="ECO:0000313" key="13">
    <source>
        <dbReference type="Proteomes" id="UP000823749"/>
    </source>
</evidence>
<dbReference type="GO" id="GO:0004674">
    <property type="term" value="F:protein serine/threonine kinase activity"/>
    <property type="evidence" value="ECO:0007669"/>
    <property type="project" value="UniProtKB-EC"/>
</dbReference>
<organism evidence="12 13">
    <name type="scientific">Rhododendron griersonianum</name>
    <dbReference type="NCBI Taxonomy" id="479676"/>
    <lineage>
        <taxon>Eukaryota</taxon>
        <taxon>Viridiplantae</taxon>
        <taxon>Streptophyta</taxon>
        <taxon>Embryophyta</taxon>
        <taxon>Tracheophyta</taxon>
        <taxon>Spermatophyta</taxon>
        <taxon>Magnoliopsida</taxon>
        <taxon>eudicotyledons</taxon>
        <taxon>Gunneridae</taxon>
        <taxon>Pentapetalae</taxon>
        <taxon>asterids</taxon>
        <taxon>Ericales</taxon>
        <taxon>Ericaceae</taxon>
        <taxon>Ericoideae</taxon>
        <taxon>Rhodoreae</taxon>
        <taxon>Rhododendron</taxon>
    </lineage>
</organism>
<feature type="domain" description="Apple" evidence="11">
    <location>
        <begin position="340"/>
        <end position="425"/>
    </location>
</feature>
<evidence type="ECO:0000256" key="5">
    <source>
        <dbReference type="ARBA" id="ARBA00047899"/>
    </source>
</evidence>
<comment type="catalytic activity">
    <reaction evidence="5">
        <text>L-threonyl-[protein] + ATP = O-phospho-L-threonyl-[protein] + ADP + H(+)</text>
        <dbReference type="Rhea" id="RHEA:46608"/>
        <dbReference type="Rhea" id="RHEA-COMP:11060"/>
        <dbReference type="Rhea" id="RHEA-COMP:11605"/>
        <dbReference type="ChEBI" id="CHEBI:15378"/>
        <dbReference type="ChEBI" id="CHEBI:30013"/>
        <dbReference type="ChEBI" id="CHEBI:30616"/>
        <dbReference type="ChEBI" id="CHEBI:61977"/>
        <dbReference type="ChEBI" id="CHEBI:456216"/>
        <dbReference type="EC" id="2.7.11.1"/>
    </reaction>
</comment>
<sequence length="716" mass="80692">MNPEKWVFNLLLPFLFFKFCTSIDTLTPTQSIKDGNVLVSRGETFALGFFSPGNSSRRYVGIWFNKIPEQTVVWVANRDSGINGTSGVLSLNRDGNLDIYDNTRNRTIWQTNVSAVSYSAQLLDSGNLMLFQGDSGSGGVVWQSFDHPTNTLLPNMKLGLDRRTGLERFLTSWKSRDDPETGEYSMRFEPNELPQWILFKGSTRVWRIPASAWLKPPKIAKAEIMTSSFFYGTQVINNRDEVYTSYTLGDASNRSTVFVDELGSLKLVTWVGRWVEFFSVPRDQCAAYGRCGAYGYCDFKNGQDFECTCLPGYEPRSEEEWYMRDASGGCIKKSEELSMCGNGEGFVKVANAQIPDTSKTRLLMSLSVHECKDECLRNCSCLAYASEAEGGERANCITWYENLMDVRRYMRRFPNGGLDLHVRVDAVELGNLVLFRGDSGSGGGVVWQSQSFDHPTNDLLPNMKLGLDRRTGLEWFLTSWKSRDHDPGIGEYSFRLEPNELPQVILLFKGSTRVWRIPEWSKGPMTAKPENMASSIFNGTQVNNRDEVYASYTRINASNLSTICVAYGRCGAYGYCDSNNGQDFEYTCLPGYEPKSAEEWNLRDASGGCIKKREELSMCGNGEGFVEVANAKIPDTSKARVWMGLSVHECKDECLRNCSCLAYTSQEEGEASPICITWYENLMDVKRYTRRFPEDGLDLYVRVDAVELGMSLSAEF</sequence>
<dbReference type="EMBL" id="JACTNZ010000011">
    <property type="protein sequence ID" value="KAG5525257.1"/>
    <property type="molecule type" value="Genomic_DNA"/>
</dbReference>
<dbReference type="Pfam" id="PF01453">
    <property type="entry name" value="B_lectin"/>
    <property type="match status" value="2"/>
</dbReference>
<dbReference type="InterPro" id="IPR003609">
    <property type="entry name" value="Pan_app"/>
</dbReference>